<evidence type="ECO:0000256" key="1">
    <source>
        <dbReference type="ARBA" id="ARBA00004239"/>
    </source>
</evidence>
<proteinExistence type="inferred from homology"/>
<name>A0AAD7PMT2_QUISA</name>
<dbReference type="PANTHER" id="PTHR47965">
    <property type="entry name" value="ASPARTYL PROTEASE-RELATED"/>
    <property type="match status" value="1"/>
</dbReference>
<dbReference type="InterPro" id="IPR021109">
    <property type="entry name" value="Peptidase_aspartic_dom_sf"/>
</dbReference>
<comment type="caution">
    <text evidence="7">The sequence shown here is derived from an EMBL/GenBank/DDBJ whole genome shotgun (WGS) entry which is preliminary data.</text>
</comment>
<keyword evidence="3" id="KW-0964">Secreted</keyword>
<dbReference type="EMBL" id="JARAOO010000007">
    <property type="protein sequence ID" value="KAJ7961556.1"/>
    <property type="molecule type" value="Genomic_DNA"/>
</dbReference>
<dbReference type="GO" id="GO:0004190">
    <property type="term" value="F:aspartic-type endopeptidase activity"/>
    <property type="evidence" value="ECO:0007669"/>
    <property type="project" value="InterPro"/>
</dbReference>
<evidence type="ECO:0000256" key="4">
    <source>
        <dbReference type="ARBA" id="ARBA00022729"/>
    </source>
</evidence>
<dbReference type="GO" id="GO:0006508">
    <property type="term" value="P:proteolysis"/>
    <property type="evidence" value="ECO:0007669"/>
    <property type="project" value="InterPro"/>
</dbReference>
<feature type="chain" id="PRO_5042196304" evidence="5">
    <location>
        <begin position="24"/>
        <end position="451"/>
    </location>
</feature>
<comment type="subcellular location">
    <subcellularLocation>
        <location evidence="1">Secreted</location>
        <location evidence="1">Extracellular space</location>
    </subcellularLocation>
</comment>
<evidence type="ECO:0000313" key="7">
    <source>
        <dbReference type="EMBL" id="KAJ7961556.1"/>
    </source>
</evidence>
<dbReference type="KEGG" id="qsa:O6P43_016886"/>
<dbReference type="AlphaFoldDB" id="A0AAD7PMT2"/>
<dbReference type="InterPro" id="IPR001461">
    <property type="entry name" value="Aspartic_peptidase_A1"/>
</dbReference>
<feature type="signal peptide" evidence="5">
    <location>
        <begin position="1"/>
        <end position="23"/>
    </location>
</feature>
<evidence type="ECO:0000256" key="2">
    <source>
        <dbReference type="ARBA" id="ARBA00007447"/>
    </source>
</evidence>
<protein>
    <submittedName>
        <fullName evidence="7">Basic 7S globulin-like</fullName>
    </submittedName>
</protein>
<evidence type="ECO:0000313" key="8">
    <source>
        <dbReference type="Proteomes" id="UP001163823"/>
    </source>
</evidence>
<dbReference type="InterPro" id="IPR033121">
    <property type="entry name" value="PEPTIDASE_A1"/>
</dbReference>
<dbReference type="InterPro" id="IPR032799">
    <property type="entry name" value="TAXi_C"/>
</dbReference>
<dbReference type="InterPro" id="IPR033868">
    <property type="entry name" value="Xylanase_inhibitor_I-like"/>
</dbReference>
<dbReference type="Gene3D" id="2.40.70.10">
    <property type="entry name" value="Acid Proteases"/>
    <property type="match status" value="2"/>
</dbReference>
<evidence type="ECO:0000256" key="3">
    <source>
        <dbReference type="ARBA" id="ARBA00022525"/>
    </source>
</evidence>
<sequence length="451" mass="48870">MSSSFHILLLFCSILFLLSPSNANSKTLSSFKPKALVLPIIKDSNTSQYITYVNQRTPLVPVKYTLDLGGQFPWVDTDIGYVSSTYKPAHCGSAQCSIAPTVRCGDCSSTQSPGCNNKTCRVLPDNTIDLRIMNSGEVAIDILSIQSTDGSNPTKLVTFSNFVFGCGSSILQMLDNLANDVKGMVGLGRLRMGLPSQFSSAFNFPKKFAICLSPSTTSNGVVFFGNSPYVFHPGNIDISQKLTYTPLLRNLFITASFPFSKLFPSSEYFIGVKSIKINGNIVPLNTSLLKIDNKGIGGTKISTVNPYTVLEPSIYKSFIEVFAKQLGKDFTKVAPIAPFGLCYNSKSLGTGTGIGMGCVPPIDLVLQNEDVVWRILGENSMVKVSNEVVCLGFVVATAREESGPRMTSIIIGGHQLEDNLLQFDLDSNRLGFSSSLLLKQTTCSNFNFTSN</sequence>
<comment type="similarity">
    <text evidence="2">Belongs to the peptidase A1 family.</text>
</comment>
<dbReference type="Proteomes" id="UP001163823">
    <property type="component" value="Chromosome 7"/>
</dbReference>
<dbReference type="GO" id="GO:0005576">
    <property type="term" value="C:extracellular region"/>
    <property type="evidence" value="ECO:0007669"/>
    <property type="project" value="UniProtKB-SubCell"/>
</dbReference>
<dbReference type="InterPro" id="IPR032861">
    <property type="entry name" value="TAXi_N"/>
</dbReference>
<feature type="domain" description="Peptidase A1" evidence="6">
    <location>
        <begin position="49"/>
        <end position="433"/>
    </location>
</feature>
<dbReference type="Pfam" id="PF14543">
    <property type="entry name" value="TAXi_N"/>
    <property type="match status" value="1"/>
</dbReference>
<reference evidence="7" key="1">
    <citation type="journal article" date="2023" name="Science">
        <title>Elucidation of the pathway for biosynthesis of saponin adjuvants from the soapbark tree.</title>
        <authorList>
            <person name="Reed J."/>
            <person name="Orme A."/>
            <person name="El-Demerdash A."/>
            <person name="Owen C."/>
            <person name="Martin L.B.B."/>
            <person name="Misra R.C."/>
            <person name="Kikuchi S."/>
            <person name="Rejzek M."/>
            <person name="Martin A.C."/>
            <person name="Harkess A."/>
            <person name="Leebens-Mack J."/>
            <person name="Louveau T."/>
            <person name="Stephenson M.J."/>
            <person name="Osbourn A."/>
        </authorList>
    </citation>
    <scope>NUCLEOTIDE SEQUENCE</scope>
    <source>
        <strain evidence="7">S10</strain>
    </source>
</reference>
<dbReference type="SUPFAM" id="SSF50630">
    <property type="entry name" value="Acid proteases"/>
    <property type="match status" value="1"/>
</dbReference>
<dbReference type="FunFam" id="2.40.70.10:FF:000041">
    <property type="entry name" value="Basic 7S globulin"/>
    <property type="match status" value="1"/>
</dbReference>
<evidence type="ECO:0000259" key="6">
    <source>
        <dbReference type="PROSITE" id="PS51767"/>
    </source>
</evidence>
<gene>
    <name evidence="7" type="ORF">O6P43_016886</name>
</gene>
<dbReference type="Pfam" id="PF14541">
    <property type="entry name" value="TAXi_C"/>
    <property type="match status" value="1"/>
</dbReference>
<dbReference type="PANTHER" id="PTHR47965:SF103">
    <property type="entry name" value="EUKARYOTIC ASPARTYL PROTEASE FAMILY PROTEIN"/>
    <property type="match status" value="1"/>
</dbReference>
<evidence type="ECO:0000256" key="5">
    <source>
        <dbReference type="SAM" id="SignalP"/>
    </source>
</evidence>
<accession>A0AAD7PMT2</accession>
<keyword evidence="4 5" id="KW-0732">Signal</keyword>
<dbReference type="CDD" id="cd05489">
    <property type="entry name" value="xylanase_inhibitor_I_like"/>
    <property type="match status" value="1"/>
</dbReference>
<keyword evidence="8" id="KW-1185">Reference proteome</keyword>
<dbReference type="FunFam" id="2.40.70.10:FF:000045">
    <property type="entry name" value="Basic 7S globulin"/>
    <property type="match status" value="1"/>
</dbReference>
<organism evidence="7 8">
    <name type="scientific">Quillaja saponaria</name>
    <name type="common">Soap bark tree</name>
    <dbReference type="NCBI Taxonomy" id="32244"/>
    <lineage>
        <taxon>Eukaryota</taxon>
        <taxon>Viridiplantae</taxon>
        <taxon>Streptophyta</taxon>
        <taxon>Embryophyta</taxon>
        <taxon>Tracheophyta</taxon>
        <taxon>Spermatophyta</taxon>
        <taxon>Magnoliopsida</taxon>
        <taxon>eudicotyledons</taxon>
        <taxon>Gunneridae</taxon>
        <taxon>Pentapetalae</taxon>
        <taxon>rosids</taxon>
        <taxon>fabids</taxon>
        <taxon>Fabales</taxon>
        <taxon>Quillajaceae</taxon>
        <taxon>Quillaja</taxon>
    </lineage>
</organism>
<dbReference type="PROSITE" id="PS51767">
    <property type="entry name" value="PEPTIDASE_A1"/>
    <property type="match status" value="1"/>
</dbReference>